<feature type="domain" description="EamA" evidence="2">
    <location>
        <begin position="9"/>
        <end position="144"/>
    </location>
</feature>
<evidence type="ECO:0000256" key="1">
    <source>
        <dbReference type="SAM" id="Phobius"/>
    </source>
</evidence>
<protein>
    <recommendedName>
        <fullName evidence="2">EamA domain-containing protein</fullName>
    </recommendedName>
</protein>
<feature type="transmembrane region" description="Helical" evidence="1">
    <location>
        <begin position="249"/>
        <end position="270"/>
    </location>
</feature>
<proteinExistence type="predicted"/>
<dbReference type="SUPFAM" id="SSF103481">
    <property type="entry name" value="Multidrug resistance efflux transporter EmrE"/>
    <property type="match status" value="1"/>
</dbReference>
<organism evidence="3 4">
    <name type="scientific">Paraglaciecola polaris LMG 21857</name>
    <dbReference type="NCBI Taxonomy" id="1129793"/>
    <lineage>
        <taxon>Bacteria</taxon>
        <taxon>Pseudomonadati</taxon>
        <taxon>Pseudomonadota</taxon>
        <taxon>Gammaproteobacteria</taxon>
        <taxon>Alteromonadales</taxon>
        <taxon>Alteromonadaceae</taxon>
        <taxon>Paraglaciecola</taxon>
    </lineage>
</organism>
<dbReference type="PANTHER" id="PTHR22911:SF134">
    <property type="entry name" value="DMT FAMILY TRANSPORTER"/>
    <property type="match status" value="1"/>
</dbReference>
<keyword evidence="1" id="KW-0812">Transmembrane</keyword>
<sequence>MHDSNKHWYGFSLSLLTAVMWGVLPVFIKLCLQVMDAPTITWYRFLVAGIFVFVVLAKQRALPVMRSFASYFGVLTVLATLFLVLNYVGNVKGLEYLNPETSQVVMQLAPFLLMVGGIVFFAERLSGIEKIGALCIFAGLLLFFNDRLDTVFGALNQFNTGIMYVIGAAATWAVYALLQKPLLRVFTARQLTMTIYLLGMVLLLPFIQLDQLLKMTALQFAALVFCCVNTIVGYGAFTEALSVWQASKVSAVIALAPIFTFISMWCAVAWLPEHFVMSELDLWAYVGAGVVVCGSMLTSLGRAK</sequence>
<feature type="transmembrane region" description="Helical" evidence="1">
    <location>
        <begin position="215"/>
        <end position="237"/>
    </location>
</feature>
<dbReference type="InterPro" id="IPR037185">
    <property type="entry name" value="EmrE-like"/>
</dbReference>
<dbReference type="AlphaFoldDB" id="K6YIX8"/>
<dbReference type="Pfam" id="PF00892">
    <property type="entry name" value="EamA"/>
    <property type="match status" value="2"/>
</dbReference>
<dbReference type="STRING" id="1129793.GPLA_1784"/>
<feature type="transmembrane region" description="Helical" evidence="1">
    <location>
        <begin position="190"/>
        <end position="209"/>
    </location>
</feature>
<dbReference type="InterPro" id="IPR000620">
    <property type="entry name" value="EamA_dom"/>
</dbReference>
<evidence type="ECO:0000313" key="4">
    <source>
        <dbReference type="Proteomes" id="UP000006322"/>
    </source>
</evidence>
<reference evidence="4" key="1">
    <citation type="journal article" date="2014" name="Environ. Microbiol.">
        <title>Comparative genomics of the marine bacterial genus Glaciecola reveals the high degree of genomic diversity and genomic characteristic for cold adaptation.</title>
        <authorList>
            <person name="Qin Q.L."/>
            <person name="Xie B.B."/>
            <person name="Yu Y."/>
            <person name="Shu Y.L."/>
            <person name="Rong J.C."/>
            <person name="Zhang Y.J."/>
            <person name="Zhao D.L."/>
            <person name="Chen X.L."/>
            <person name="Zhang X.Y."/>
            <person name="Chen B."/>
            <person name="Zhou B.C."/>
            <person name="Zhang Y.Z."/>
        </authorList>
    </citation>
    <scope>NUCLEOTIDE SEQUENCE [LARGE SCALE GENOMIC DNA]</scope>
    <source>
        <strain evidence="4">LMG 21857</strain>
    </source>
</reference>
<feature type="transmembrane region" description="Helical" evidence="1">
    <location>
        <begin position="161"/>
        <end position="178"/>
    </location>
</feature>
<dbReference type="EMBL" id="BAER01000044">
    <property type="protein sequence ID" value="GAC32694.1"/>
    <property type="molecule type" value="Genomic_DNA"/>
</dbReference>
<evidence type="ECO:0000259" key="2">
    <source>
        <dbReference type="Pfam" id="PF00892"/>
    </source>
</evidence>
<feature type="transmembrane region" description="Helical" evidence="1">
    <location>
        <begin position="69"/>
        <end position="89"/>
    </location>
</feature>
<dbReference type="OrthoDB" id="8479066at2"/>
<dbReference type="Proteomes" id="UP000006322">
    <property type="component" value="Unassembled WGS sequence"/>
</dbReference>
<feature type="transmembrane region" description="Helical" evidence="1">
    <location>
        <begin position="104"/>
        <end position="122"/>
    </location>
</feature>
<feature type="transmembrane region" description="Helical" evidence="1">
    <location>
        <begin position="134"/>
        <end position="155"/>
    </location>
</feature>
<feature type="domain" description="EamA" evidence="2">
    <location>
        <begin position="160"/>
        <end position="299"/>
    </location>
</feature>
<comment type="caution">
    <text evidence="3">The sequence shown here is derived from an EMBL/GenBank/DDBJ whole genome shotgun (WGS) entry which is preliminary data.</text>
</comment>
<feature type="transmembrane region" description="Helical" evidence="1">
    <location>
        <begin position="282"/>
        <end position="301"/>
    </location>
</feature>
<dbReference type="RefSeq" id="WP_007104481.1">
    <property type="nucleotide sequence ID" value="NZ_BAER01000044.1"/>
</dbReference>
<keyword evidence="4" id="KW-1185">Reference proteome</keyword>
<dbReference type="GO" id="GO:0016020">
    <property type="term" value="C:membrane"/>
    <property type="evidence" value="ECO:0007669"/>
    <property type="project" value="InterPro"/>
</dbReference>
<name>K6YIX8_9ALTE</name>
<feature type="transmembrane region" description="Helical" evidence="1">
    <location>
        <begin position="7"/>
        <end position="28"/>
    </location>
</feature>
<accession>K6YIX8</accession>
<keyword evidence="1" id="KW-1133">Transmembrane helix</keyword>
<feature type="transmembrane region" description="Helical" evidence="1">
    <location>
        <begin position="40"/>
        <end position="57"/>
    </location>
</feature>
<keyword evidence="1" id="KW-0472">Membrane</keyword>
<dbReference type="PANTHER" id="PTHR22911">
    <property type="entry name" value="ACYL-MALONYL CONDENSING ENZYME-RELATED"/>
    <property type="match status" value="1"/>
</dbReference>
<gene>
    <name evidence="3" type="ORF">GPLA_1784</name>
</gene>
<evidence type="ECO:0000313" key="3">
    <source>
        <dbReference type="EMBL" id="GAC32694.1"/>
    </source>
</evidence>